<gene>
    <name evidence="1" type="ORF">DIU77_011100</name>
</gene>
<comment type="caution">
    <text evidence="1">The sequence shown here is derived from an EMBL/GenBank/DDBJ whole genome shotgun (WGS) entry which is preliminary data.</text>
</comment>
<proteinExistence type="predicted"/>
<name>A0ABD6FFT7_9PSEU</name>
<protein>
    <submittedName>
        <fullName evidence="1">Uncharacterized protein</fullName>
    </submittedName>
</protein>
<accession>A0ABD6FFT7</accession>
<reference evidence="1 2" key="1">
    <citation type="journal article" date="2021" name="BMC Genomics">
        <title>Genome-resolved metagenome and metatranscriptome analyses of thermophilic composting reveal key bacterial players and their metabolic interactions.</title>
        <authorList>
            <person name="Braga L.P.P."/>
            <person name="Pereira R.V."/>
            <person name="Martins L.F."/>
            <person name="Moura L.M.S."/>
            <person name="Sanchez F.B."/>
            <person name="Patane J.S.L."/>
            <person name="da Silva A.M."/>
            <person name="Setubal J.C."/>
        </authorList>
    </citation>
    <scope>NUCLEOTIDE SEQUENCE [LARGE SCALE GENOMIC DNA]</scope>
    <source>
        <strain evidence="1">ZC4RG45</strain>
    </source>
</reference>
<organism evidence="1 2">
    <name type="scientific">Thermocrispum agreste</name>
    <dbReference type="NCBI Taxonomy" id="37925"/>
    <lineage>
        <taxon>Bacteria</taxon>
        <taxon>Bacillati</taxon>
        <taxon>Actinomycetota</taxon>
        <taxon>Actinomycetes</taxon>
        <taxon>Pseudonocardiales</taxon>
        <taxon>Pseudonocardiaceae</taxon>
        <taxon>Thermocrispum</taxon>
    </lineage>
</organism>
<evidence type="ECO:0000313" key="1">
    <source>
        <dbReference type="EMBL" id="MFO7192777.1"/>
    </source>
</evidence>
<dbReference type="Proteomes" id="UP000249324">
    <property type="component" value="Unassembled WGS sequence"/>
</dbReference>
<evidence type="ECO:0000313" key="2">
    <source>
        <dbReference type="Proteomes" id="UP000249324"/>
    </source>
</evidence>
<dbReference type="EMBL" id="QGUI02000129">
    <property type="protein sequence ID" value="MFO7192777.1"/>
    <property type="molecule type" value="Genomic_DNA"/>
</dbReference>
<dbReference type="AlphaFoldDB" id="A0ABD6FFT7"/>
<sequence length="92" mass="10221">MDINRTLLAEVAQTNVDLARGVLMITRALREGDLPDSPILRRYGEHLAEIGDFIARVNWERVSTIDSSVSDEVIGPKMELERAGATVLDFPL</sequence>